<dbReference type="EC" id="4.2.1.1" evidence="2"/>
<comment type="catalytic activity">
    <reaction evidence="6">
        <text>hydrogencarbonate + H(+) = CO2 + H2O</text>
        <dbReference type="Rhea" id="RHEA:10748"/>
        <dbReference type="ChEBI" id="CHEBI:15377"/>
        <dbReference type="ChEBI" id="CHEBI:15378"/>
        <dbReference type="ChEBI" id="CHEBI:16526"/>
        <dbReference type="ChEBI" id="CHEBI:17544"/>
        <dbReference type="EC" id="4.2.1.1"/>
    </reaction>
</comment>
<dbReference type="Proteomes" id="UP000717696">
    <property type="component" value="Unassembled WGS sequence"/>
</dbReference>
<feature type="signal peptide" evidence="7">
    <location>
        <begin position="1"/>
        <end position="20"/>
    </location>
</feature>
<dbReference type="InterPro" id="IPR041891">
    <property type="entry name" value="Alpha_CA_prokaryot-like"/>
</dbReference>
<keyword evidence="7" id="KW-0732">Signal</keyword>
<dbReference type="SMART" id="SM01057">
    <property type="entry name" value="Carb_anhydrase"/>
    <property type="match status" value="1"/>
</dbReference>
<dbReference type="Pfam" id="PF00194">
    <property type="entry name" value="Carb_anhydrase"/>
    <property type="match status" value="1"/>
</dbReference>
<dbReference type="CDD" id="cd03124">
    <property type="entry name" value="alpha_CA_prokaryotic_like"/>
    <property type="match status" value="1"/>
</dbReference>
<dbReference type="OrthoDB" id="429145at2759"/>
<evidence type="ECO:0000256" key="7">
    <source>
        <dbReference type="SAM" id="SignalP"/>
    </source>
</evidence>
<keyword evidence="4" id="KW-0862">Zinc</keyword>
<evidence type="ECO:0000256" key="6">
    <source>
        <dbReference type="ARBA" id="ARBA00048348"/>
    </source>
</evidence>
<dbReference type="InterPro" id="IPR023561">
    <property type="entry name" value="Carbonic_anhydrase_a-class"/>
</dbReference>
<dbReference type="PANTHER" id="PTHR18952">
    <property type="entry name" value="CARBONIC ANHYDRASE"/>
    <property type="match status" value="1"/>
</dbReference>
<evidence type="ECO:0000313" key="10">
    <source>
        <dbReference type="Proteomes" id="UP000717696"/>
    </source>
</evidence>
<evidence type="ECO:0000256" key="2">
    <source>
        <dbReference type="ARBA" id="ARBA00012925"/>
    </source>
</evidence>
<comment type="similarity">
    <text evidence="1">Belongs to the alpha-carbonic anhydrase family.</text>
</comment>
<dbReference type="GO" id="GO:0008270">
    <property type="term" value="F:zinc ion binding"/>
    <property type="evidence" value="ECO:0007669"/>
    <property type="project" value="InterPro"/>
</dbReference>
<feature type="chain" id="PRO_5040423577" description="carbonic anhydrase" evidence="7">
    <location>
        <begin position="21"/>
        <end position="298"/>
    </location>
</feature>
<name>A0A9P9J1Q2_9HYPO</name>
<accession>A0A9P9J1Q2</accession>
<keyword evidence="10" id="KW-1185">Reference proteome</keyword>
<dbReference type="SUPFAM" id="SSF51069">
    <property type="entry name" value="Carbonic anhydrase"/>
    <property type="match status" value="1"/>
</dbReference>
<organism evidence="9 10">
    <name type="scientific">Dactylonectria estremocensis</name>
    <dbReference type="NCBI Taxonomy" id="1079267"/>
    <lineage>
        <taxon>Eukaryota</taxon>
        <taxon>Fungi</taxon>
        <taxon>Dikarya</taxon>
        <taxon>Ascomycota</taxon>
        <taxon>Pezizomycotina</taxon>
        <taxon>Sordariomycetes</taxon>
        <taxon>Hypocreomycetidae</taxon>
        <taxon>Hypocreales</taxon>
        <taxon>Nectriaceae</taxon>
        <taxon>Dactylonectria</taxon>
    </lineage>
</organism>
<protein>
    <recommendedName>
        <fullName evidence="2">carbonic anhydrase</fullName>
        <ecNumber evidence="2">4.2.1.1</ecNumber>
    </recommendedName>
</protein>
<evidence type="ECO:0000256" key="1">
    <source>
        <dbReference type="ARBA" id="ARBA00010718"/>
    </source>
</evidence>
<keyword evidence="5" id="KW-0456">Lyase</keyword>
<dbReference type="AlphaFoldDB" id="A0A9P9J1Q2"/>
<dbReference type="EMBL" id="JAGMUU010000009">
    <property type="protein sequence ID" value="KAH7145547.1"/>
    <property type="molecule type" value="Genomic_DNA"/>
</dbReference>
<dbReference type="InterPro" id="IPR001148">
    <property type="entry name" value="CA_dom"/>
</dbReference>
<keyword evidence="3" id="KW-0479">Metal-binding</keyword>
<proteinExistence type="inferred from homology"/>
<dbReference type="Gene3D" id="3.10.200.10">
    <property type="entry name" value="Alpha carbonic anhydrase"/>
    <property type="match status" value="1"/>
</dbReference>
<dbReference type="InterPro" id="IPR036398">
    <property type="entry name" value="CA_dom_sf"/>
</dbReference>
<sequence>MAPASVLFGVIATFASGALASCAHGTFLQPRAEGEIKAPTFGYAGSIGPANWVSIDAAANQACASGTRQSPIDMTSDVFTMVPGSELAIEIPDLEAGAEFENLGTTVEIIAEGGTIKVSDTTYTLQQFHFHLPSEHLDNGTSRAMEMHMVWQSEAEELAVIGVYVDIAGAAAAAKAKGRRRSKAKGVTTKATTASTLLETVLGTVDKIPTLGNTVTTEPLVMSELVTALSAGSFKAYSGSLTTPPCSEGVHWFVSTEVLTIESATFFKARDVIGYNARYAQNAPGEPNLVTLAAASMA</sequence>
<comment type="caution">
    <text evidence="9">The sequence shown here is derived from an EMBL/GenBank/DDBJ whole genome shotgun (WGS) entry which is preliminary data.</text>
</comment>
<dbReference type="PANTHER" id="PTHR18952:SF265">
    <property type="entry name" value="CARBONIC ANHYDRASE"/>
    <property type="match status" value="1"/>
</dbReference>
<evidence type="ECO:0000313" key="9">
    <source>
        <dbReference type="EMBL" id="KAH7145547.1"/>
    </source>
</evidence>
<evidence type="ECO:0000259" key="8">
    <source>
        <dbReference type="PROSITE" id="PS51144"/>
    </source>
</evidence>
<evidence type="ECO:0000256" key="5">
    <source>
        <dbReference type="ARBA" id="ARBA00023239"/>
    </source>
</evidence>
<evidence type="ECO:0000256" key="4">
    <source>
        <dbReference type="ARBA" id="ARBA00022833"/>
    </source>
</evidence>
<dbReference type="PROSITE" id="PS51144">
    <property type="entry name" value="ALPHA_CA_2"/>
    <property type="match status" value="1"/>
</dbReference>
<dbReference type="GO" id="GO:0004089">
    <property type="term" value="F:carbonate dehydratase activity"/>
    <property type="evidence" value="ECO:0007669"/>
    <property type="project" value="UniProtKB-EC"/>
</dbReference>
<gene>
    <name evidence="9" type="ORF">B0J13DRAFT_584647</name>
</gene>
<evidence type="ECO:0000256" key="3">
    <source>
        <dbReference type="ARBA" id="ARBA00022723"/>
    </source>
</evidence>
<reference evidence="9" key="1">
    <citation type="journal article" date="2021" name="Nat. Commun.">
        <title>Genetic determinants of endophytism in the Arabidopsis root mycobiome.</title>
        <authorList>
            <person name="Mesny F."/>
            <person name="Miyauchi S."/>
            <person name="Thiergart T."/>
            <person name="Pickel B."/>
            <person name="Atanasova L."/>
            <person name="Karlsson M."/>
            <person name="Huettel B."/>
            <person name="Barry K.W."/>
            <person name="Haridas S."/>
            <person name="Chen C."/>
            <person name="Bauer D."/>
            <person name="Andreopoulos W."/>
            <person name="Pangilinan J."/>
            <person name="LaButti K."/>
            <person name="Riley R."/>
            <person name="Lipzen A."/>
            <person name="Clum A."/>
            <person name="Drula E."/>
            <person name="Henrissat B."/>
            <person name="Kohler A."/>
            <person name="Grigoriev I.V."/>
            <person name="Martin F.M."/>
            <person name="Hacquard S."/>
        </authorList>
    </citation>
    <scope>NUCLEOTIDE SEQUENCE</scope>
    <source>
        <strain evidence="9">MPI-CAGE-AT-0021</strain>
    </source>
</reference>
<feature type="domain" description="Alpha-carbonic anhydrase" evidence="8">
    <location>
        <begin position="39"/>
        <end position="298"/>
    </location>
</feature>